<name>A0A6J7EHA3_9ZZZZ</name>
<gene>
    <name evidence="1" type="ORF">UFOPK3417_01423</name>
</gene>
<sequence>MSVVRHPGHVDTGSPSHCIDDVVVVAPALAECAYGHDGRDPVDPGDPGAVVAGGSDDAGDVCAVPRALRHPASGERSAGGGVVARDPVARVVGIRIPAVAVIGGVHVRDEVITGQETAGEVGMVGEAGVDHGDHDAGGPCRDVPCGRGIGPVVRRADGTQVPLVRVVRVIGHEGRVHPSNRFDRQDAGFGAHSVHGSSECLAVEAFGQREHVGRVAAEDPSGVHVETYRPGGTDRT</sequence>
<dbReference type="EMBL" id="CAFBLR010000154">
    <property type="protein sequence ID" value="CAB4881601.1"/>
    <property type="molecule type" value="Genomic_DNA"/>
</dbReference>
<evidence type="ECO:0000313" key="1">
    <source>
        <dbReference type="EMBL" id="CAB4881601.1"/>
    </source>
</evidence>
<accession>A0A6J7EHA3</accession>
<reference evidence="1" key="1">
    <citation type="submission" date="2020-05" db="EMBL/GenBank/DDBJ databases">
        <authorList>
            <person name="Chiriac C."/>
            <person name="Salcher M."/>
            <person name="Ghai R."/>
            <person name="Kavagutti S V."/>
        </authorList>
    </citation>
    <scope>NUCLEOTIDE SEQUENCE</scope>
</reference>
<proteinExistence type="predicted"/>
<protein>
    <submittedName>
        <fullName evidence="1">Unannotated protein</fullName>
    </submittedName>
</protein>
<organism evidence="1">
    <name type="scientific">freshwater metagenome</name>
    <dbReference type="NCBI Taxonomy" id="449393"/>
    <lineage>
        <taxon>unclassified sequences</taxon>
        <taxon>metagenomes</taxon>
        <taxon>ecological metagenomes</taxon>
    </lineage>
</organism>
<dbReference type="AlphaFoldDB" id="A0A6J7EHA3"/>